<name>A0A2K1KC56_PHYPA</name>
<dbReference type="AlphaFoldDB" id="A0A2K1KC56"/>
<evidence type="ECO:0000313" key="3">
    <source>
        <dbReference type="Proteomes" id="UP000006727"/>
    </source>
</evidence>
<dbReference type="EnsemblPlants" id="Pp3c7_18350V3.1">
    <property type="protein sequence ID" value="Pp3c7_18350V3.1"/>
    <property type="gene ID" value="Pp3c7_18350"/>
</dbReference>
<dbReference type="STRING" id="3218.A0A2K1KC56"/>
<dbReference type="InParanoid" id="A0A2K1KC56"/>
<evidence type="ECO:0000313" key="1">
    <source>
        <dbReference type="EMBL" id="PNR51349.1"/>
    </source>
</evidence>
<keyword evidence="3" id="KW-1185">Reference proteome</keyword>
<proteinExistence type="predicted"/>
<accession>A0A2K1KC56</accession>
<reference evidence="1 3" key="2">
    <citation type="journal article" date="2018" name="Plant J.">
        <title>The Physcomitrella patens chromosome-scale assembly reveals moss genome structure and evolution.</title>
        <authorList>
            <person name="Lang D."/>
            <person name="Ullrich K.K."/>
            <person name="Murat F."/>
            <person name="Fuchs J."/>
            <person name="Jenkins J."/>
            <person name="Haas F.B."/>
            <person name="Piednoel M."/>
            <person name="Gundlach H."/>
            <person name="Van Bel M."/>
            <person name="Meyberg R."/>
            <person name="Vives C."/>
            <person name="Morata J."/>
            <person name="Symeonidi A."/>
            <person name="Hiss M."/>
            <person name="Muchero W."/>
            <person name="Kamisugi Y."/>
            <person name="Saleh O."/>
            <person name="Blanc G."/>
            <person name="Decker E.L."/>
            <person name="van Gessel N."/>
            <person name="Grimwood J."/>
            <person name="Hayes R.D."/>
            <person name="Graham S.W."/>
            <person name="Gunter L.E."/>
            <person name="McDaniel S.F."/>
            <person name="Hoernstein S.N.W."/>
            <person name="Larsson A."/>
            <person name="Li F.W."/>
            <person name="Perroud P.F."/>
            <person name="Phillips J."/>
            <person name="Ranjan P."/>
            <person name="Rokshar D.S."/>
            <person name="Rothfels C.J."/>
            <person name="Schneider L."/>
            <person name="Shu S."/>
            <person name="Stevenson D.W."/>
            <person name="Thummler F."/>
            <person name="Tillich M."/>
            <person name="Villarreal Aguilar J.C."/>
            <person name="Widiez T."/>
            <person name="Wong G.K."/>
            <person name="Wymore A."/>
            <person name="Zhang Y."/>
            <person name="Zimmer A.D."/>
            <person name="Quatrano R.S."/>
            <person name="Mayer K.F.X."/>
            <person name="Goodstein D."/>
            <person name="Casacuberta J.M."/>
            <person name="Vandepoele K."/>
            <person name="Reski R."/>
            <person name="Cuming A.C."/>
            <person name="Tuskan G.A."/>
            <person name="Maumus F."/>
            <person name="Salse J."/>
            <person name="Schmutz J."/>
            <person name="Rensing S.A."/>
        </authorList>
    </citation>
    <scope>NUCLEOTIDE SEQUENCE [LARGE SCALE GENOMIC DNA]</scope>
    <source>
        <strain evidence="2 3">cv. Gransden 2004</strain>
    </source>
</reference>
<organism evidence="1">
    <name type="scientific">Physcomitrium patens</name>
    <name type="common">Spreading-leaved earth moss</name>
    <name type="synonym">Physcomitrella patens</name>
    <dbReference type="NCBI Taxonomy" id="3218"/>
    <lineage>
        <taxon>Eukaryota</taxon>
        <taxon>Viridiplantae</taxon>
        <taxon>Streptophyta</taxon>
        <taxon>Embryophyta</taxon>
        <taxon>Bryophyta</taxon>
        <taxon>Bryophytina</taxon>
        <taxon>Bryopsida</taxon>
        <taxon>Funariidae</taxon>
        <taxon>Funariales</taxon>
        <taxon>Funariaceae</taxon>
        <taxon>Physcomitrium</taxon>
    </lineage>
</organism>
<dbReference type="EMBL" id="ABEU02000007">
    <property type="protein sequence ID" value="PNR51349.1"/>
    <property type="molecule type" value="Genomic_DNA"/>
</dbReference>
<sequence length="144" mass="17234">MMARLNLDMQEIKSLWIWIIEACGFIEFYLYDIFIETTKHRSDCIEFHKIDIKSNTCLEDFIKVFDLIIKLVVIDMLSDYNTCPLNIIYNNFVDALLSYLYSMKNNETPCICDLIYKQRWSYACTKQLIERLIFVSKLENKIEI</sequence>
<evidence type="ECO:0000313" key="2">
    <source>
        <dbReference type="EnsemblPlants" id="Pp3c7_18350V3.1"/>
    </source>
</evidence>
<protein>
    <submittedName>
        <fullName evidence="1 2">Uncharacterized protein</fullName>
    </submittedName>
</protein>
<reference evidence="2" key="3">
    <citation type="submission" date="2020-12" db="UniProtKB">
        <authorList>
            <consortium name="EnsemblPlants"/>
        </authorList>
    </citation>
    <scope>IDENTIFICATION</scope>
</reference>
<dbReference type="Gramene" id="Pp3c7_18350V3.1">
    <property type="protein sequence ID" value="Pp3c7_18350V3.1"/>
    <property type="gene ID" value="Pp3c7_18350"/>
</dbReference>
<gene>
    <name evidence="1" type="ORF">PHYPA_010535</name>
</gene>
<reference evidence="1 3" key="1">
    <citation type="journal article" date="2008" name="Science">
        <title>The Physcomitrella genome reveals evolutionary insights into the conquest of land by plants.</title>
        <authorList>
            <person name="Rensing S."/>
            <person name="Lang D."/>
            <person name="Zimmer A."/>
            <person name="Terry A."/>
            <person name="Salamov A."/>
            <person name="Shapiro H."/>
            <person name="Nishiyama T."/>
            <person name="Perroud P.-F."/>
            <person name="Lindquist E."/>
            <person name="Kamisugi Y."/>
            <person name="Tanahashi T."/>
            <person name="Sakakibara K."/>
            <person name="Fujita T."/>
            <person name="Oishi K."/>
            <person name="Shin-I T."/>
            <person name="Kuroki Y."/>
            <person name="Toyoda A."/>
            <person name="Suzuki Y."/>
            <person name="Hashimoto A."/>
            <person name="Yamaguchi K."/>
            <person name="Sugano A."/>
            <person name="Kohara Y."/>
            <person name="Fujiyama A."/>
            <person name="Anterola A."/>
            <person name="Aoki S."/>
            <person name="Ashton N."/>
            <person name="Barbazuk W.B."/>
            <person name="Barker E."/>
            <person name="Bennetzen J."/>
            <person name="Bezanilla M."/>
            <person name="Blankenship R."/>
            <person name="Cho S.H."/>
            <person name="Dutcher S."/>
            <person name="Estelle M."/>
            <person name="Fawcett J.A."/>
            <person name="Gundlach H."/>
            <person name="Hanada K."/>
            <person name="Heyl A."/>
            <person name="Hicks K.A."/>
            <person name="Hugh J."/>
            <person name="Lohr M."/>
            <person name="Mayer K."/>
            <person name="Melkozernov A."/>
            <person name="Murata T."/>
            <person name="Nelson D."/>
            <person name="Pils B."/>
            <person name="Prigge M."/>
            <person name="Reiss B."/>
            <person name="Renner T."/>
            <person name="Rombauts S."/>
            <person name="Rushton P."/>
            <person name="Sanderfoot A."/>
            <person name="Schween G."/>
            <person name="Shiu S.-H."/>
            <person name="Stueber K."/>
            <person name="Theodoulou F.L."/>
            <person name="Tu H."/>
            <person name="Van de Peer Y."/>
            <person name="Verrier P.J."/>
            <person name="Waters E."/>
            <person name="Wood A."/>
            <person name="Yang L."/>
            <person name="Cove D."/>
            <person name="Cuming A."/>
            <person name="Hasebe M."/>
            <person name="Lucas S."/>
            <person name="Mishler D.B."/>
            <person name="Reski R."/>
            <person name="Grigoriev I."/>
            <person name="Quatrano R.S."/>
            <person name="Boore J.L."/>
        </authorList>
    </citation>
    <scope>NUCLEOTIDE SEQUENCE [LARGE SCALE GENOMIC DNA]</scope>
    <source>
        <strain evidence="2 3">cv. Gransden 2004</strain>
    </source>
</reference>
<dbReference type="Proteomes" id="UP000006727">
    <property type="component" value="Chromosome 7"/>
</dbReference>